<dbReference type="RefSeq" id="WP_154829822.1">
    <property type="nucleotide sequence ID" value="NZ_BAAAQH010000012.1"/>
</dbReference>
<evidence type="ECO:0000259" key="1">
    <source>
        <dbReference type="Pfam" id="PF01872"/>
    </source>
</evidence>
<dbReference type="InterPro" id="IPR050765">
    <property type="entry name" value="Riboflavin_Biosynth_HTPR"/>
</dbReference>
<gene>
    <name evidence="2" type="ORF">SAMN06265174_103160</name>
</gene>
<keyword evidence="3" id="KW-1185">Reference proteome</keyword>
<accession>A0ABY1N0C8</accession>
<dbReference type="Gene3D" id="3.40.430.10">
    <property type="entry name" value="Dihydrofolate Reductase, subunit A"/>
    <property type="match status" value="1"/>
</dbReference>
<reference evidence="2 3" key="1">
    <citation type="submission" date="2017-05" db="EMBL/GenBank/DDBJ databases">
        <authorList>
            <person name="Varghese N."/>
            <person name="Submissions S."/>
        </authorList>
    </citation>
    <scope>NUCLEOTIDE SEQUENCE [LARGE SCALE GENOMIC DNA]</scope>
    <source>
        <strain evidence="2 3">DSM 45139</strain>
    </source>
</reference>
<feature type="domain" description="Bacterial bifunctional deaminase-reductase C-terminal" evidence="1">
    <location>
        <begin position="2"/>
        <end position="159"/>
    </location>
</feature>
<proteinExistence type="predicted"/>
<dbReference type="Proteomes" id="UP000315460">
    <property type="component" value="Unassembled WGS sequence"/>
</dbReference>
<evidence type="ECO:0000313" key="2">
    <source>
        <dbReference type="EMBL" id="SMO65513.1"/>
    </source>
</evidence>
<dbReference type="SUPFAM" id="SSF53597">
    <property type="entry name" value="Dihydrofolate reductase-like"/>
    <property type="match status" value="1"/>
</dbReference>
<sequence>MRKLIYYMAVSIDGFIADPDGGFDDFLVEGDHMPWIIEHYPETIPGHLREPLGLAQTPHRVFDTVIMGRTTHQVAVDEGLASGYPHLRQYVVTHRSAELPAEEGLTASDEDPVTLVRRLKAEDSPLDIWLCGGGMLAGQVVDEIDELRLKVNPVVLGAGIALVARATGGSGAAGGSLPLALTRRMRRDFESGVSYVEYSRG</sequence>
<dbReference type="PANTHER" id="PTHR38011:SF11">
    <property type="entry name" value="2,5-DIAMINO-6-RIBOSYLAMINO-4(3H)-PYRIMIDINONE 5'-PHOSPHATE REDUCTASE"/>
    <property type="match status" value="1"/>
</dbReference>
<name>A0ABY1N0C8_9ACTN</name>
<protein>
    <submittedName>
        <fullName evidence="2">Dihydrofolate reductase</fullName>
    </submittedName>
</protein>
<dbReference type="PANTHER" id="PTHR38011">
    <property type="entry name" value="DIHYDROFOLATE REDUCTASE FAMILY PROTEIN (AFU_ORTHOLOGUE AFUA_8G06820)"/>
    <property type="match status" value="1"/>
</dbReference>
<evidence type="ECO:0000313" key="3">
    <source>
        <dbReference type="Proteomes" id="UP000315460"/>
    </source>
</evidence>
<dbReference type="EMBL" id="FXTG01000003">
    <property type="protein sequence ID" value="SMO65513.1"/>
    <property type="molecule type" value="Genomic_DNA"/>
</dbReference>
<dbReference type="Pfam" id="PF01872">
    <property type="entry name" value="RibD_C"/>
    <property type="match status" value="1"/>
</dbReference>
<dbReference type="InterPro" id="IPR002734">
    <property type="entry name" value="RibDG_C"/>
</dbReference>
<comment type="caution">
    <text evidence="2">The sequence shown here is derived from an EMBL/GenBank/DDBJ whole genome shotgun (WGS) entry which is preliminary data.</text>
</comment>
<dbReference type="InterPro" id="IPR024072">
    <property type="entry name" value="DHFR-like_dom_sf"/>
</dbReference>
<organism evidence="2 3">
    <name type="scientific">Dietzia kunjamensis subsp. schimae</name>
    <dbReference type="NCBI Taxonomy" id="498198"/>
    <lineage>
        <taxon>Bacteria</taxon>
        <taxon>Bacillati</taxon>
        <taxon>Actinomycetota</taxon>
        <taxon>Actinomycetes</taxon>
        <taxon>Mycobacteriales</taxon>
        <taxon>Dietziaceae</taxon>
        <taxon>Dietzia</taxon>
    </lineage>
</organism>